<keyword evidence="3" id="KW-1185">Reference proteome</keyword>
<reference evidence="2" key="1">
    <citation type="submission" date="2023-02" db="EMBL/GenBank/DDBJ databases">
        <title>Colletotrichum kahawae CIFC_Que2 genome sequencing and assembly.</title>
        <authorList>
            <person name="Baroncelli R."/>
        </authorList>
    </citation>
    <scope>NUCLEOTIDE SEQUENCE</scope>
    <source>
        <strain evidence="2">CIFC_Que2</strain>
    </source>
</reference>
<dbReference type="Proteomes" id="UP001281614">
    <property type="component" value="Unassembled WGS sequence"/>
</dbReference>
<name>A0AAD9YIF9_COLKA</name>
<comment type="caution">
    <text evidence="2">The sequence shown here is derived from an EMBL/GenBank/DDBJ whole genome shotgun (WGS) entry which is preliminary data.</text>
</comment>
<evidence type="ECO:0000256" key="1">
    <source>
        <dbReference type="SAM" id="MobiDB-lite"/>
    </source>
</evidence>
<evidence type="ECO:0000313" key="2">
    <source>
        <dbReference type="EMBL" id="KAK2769794.1"/>
    </source>
</evidence>
<organism evidence="2 3">
    <name type="scientific">Colletotrichum kahawae</name>
    <name type="common">Coffee berry disease fungus</name>
    <dbReference type="NCBI Taxonomy" id="34407"/>
    <lineage>
        <taxon>Eukaryota</taxon>
        <taxon>Fungi</taxon>
        <taxon>Dikarya</taxon>
        <taxon>Ascomycota</taxon>
        <taxon>Pezizomycotina</taxon>
        <taxon>Sordariomycetes</taxon>
        <taxon>Hypocreomycetidae</taxon>
        <taxon>Glomerellales</taxon>
        <taxon>Glomerellaceae</taxon>
        <taxon>Colletotrichum</taxon>
        <taxon>Colletotrichum gloeosporioides species complex</taxon>
    </lineage>
</organism>
<gene>
    <name evidence="2" type="ORF">CKAH01_14989</name>
</gene>
<feature type="compositionally biased region" description="Polar residues" evidence="1">
    <location>
        <begin position="68"/>
        <end position="90"/>
    </location>
</feature>
<proteinExistence type="predicted"/>
<protein>
    <submittedName>
        <fullName evidence="2">Uncharacterized protein</fullName>
    </submittedName>
</protein>
<feature type="region of interest" description="Disordered" evidence="1">
    <location>
        <begin position="109"/>
        <end position="134"/>
    </location>
</feature>
<sequence length="175" mass="19059">MSLRNILCDESFLGSAEAKLHIFHSSASDTTKDILKHRTQPQNDLHSPLHNRSLSLPFCRGHAGPTGPMSQNPAAKTSLPQAIPNVSPTYDPQHLTRVAVGVQGSNNFDNERKACRSLGKPGTQRQKKRDSKGQQAALDCYVSTLTLIYEGAIADLNCVSDDSYNRPVSSSSEEI</sequence>
<evidence type="ECO:0000313" key="3">
    <source>
        <dbReference type="Proteomes" id="UP001281614"/>
    </source>
</evidence>
<feature type="region of interest" description="Disordered" evidence="1">
    <location>
        <begin position="63"/>
        <end position="91"/>
    </location>
</feature>
<accession>A0AAD9YIF9</accession>
<dbReference type="EMBL" id="VYYT01000105">
    <property type="protein sequence ID" value="KAK2769794.1"/>
    <property type="molecule type" value="Genomic_DNA"/>
</dbReference>
<dbReference type="AlphaFoldDB" id="A0AAD9YIF9"/>